<evidence type="ECO:0000256" key="1">
    <source>
        <dbReference type="SAM" id="MobiDB-lite"/>
    </source>
</evidence>
<gene>
    <name evidence="2" type="ORF">BU14_0417s0005</name>
</gene>
<organism evidence="2 3">
    <name type="scientific">Porphyra umbilicalis</name>
    <name type="common">Purple laver</name>
    <name type="synonym">Red alga</name>
    <dbReference type="NCBI Taxonomy" id="2786"/>
    <lineage>
        <taxon>Eukaryota</taxon>
        <taxon>Rhodophyta</taxon>
        <taxon>Bangiophyceae</taxon>
        <taxon>Bangiales</taxon>
        <taxon>Bangiaceae</taxon>
        <taxon>Porphyra</taxon>
    </lineage>
</organism>
<evidence type="ECO:0000313" key="3">
    <source>
        <dbReference type="Proteomes" id="UP000218209"/>
    </source>
</evidence>
<reference evidence="2 3" key="1">
    <citation type="submission" date="2017-03" db="EMBL/GenBank/DDBJ databases">
        <title>WGS assembly of Porphyra umbilicalis.</title>
        <authorList>
            <person name="Brawley S.H."/>
            <person name="Blouin N.A."/>
            <person name="Ficko-Blean E."/>
            <person name="Wheeler G.L."/>
            <person name="Lohr M."/>
            <person name="Goodson H.V."/>
            <person name="Jenkins J.W."/>
            <person name="Blaby-Haas C.E."/>
            <person name="Helliwell K.E."/>
            <person name="Chan C."/>
            <person name="Marriage T."/>
            <person name="Bhattacharya D."/>
            <person name="Klein A.S."/>
            <person name="Badis Y."/>
            <person name="Brodie J."/>
            <person name="Cao Y."/>
            <person name="Collen J."/>
            <person name="Dittami S.M."/>
            <person name="Gachon C.M."/>
            <person name="Green B.R."/>
            <person name="Karpowicz S."/>
            <person name="Kim J.W."/>
            <person name="Kudahl U."/>
            <person name="Lin S."/>
            <person name="Michel G."/>
            <person name="Mittag M."/>
            <person name="Olson B.J."/>
            <person name="Pangilinan J."/>
            <person name="Peng Y."/>
            <person name="Qiu H."/>
            <person name="Shu S."/>
            <person name="Singer J.T."/>
            <person name="Smith A.G."/>
            <person name="Sprecher B.N."/>
            <person name="Wagner V."/>
            <person name="Wang W."/>
            <person name="Wang Z.-Y."/>
            <person name="Yan J."/>
            <person name="Yarish C."/>
            <person name="Zoeuner-Riek S."/>
            <person name="Zhuang Y."/>
            <person name="Zou Y."/>
            <person name="Lindquist E.A."/>
            <person name="Grimwood J."/>
            <person name="Barry K."/>
            <person name="Rokhsar D.S."/>
            <person name="Schmutz J."/>
            <person name="Stiller J.W."/>
            <person name="Grossman A.R."/>
            <person name="Prochnik S.E."/>
        </authorList>
    </citation>
    <scope>NUCLEOTIDE SEQUENCE [LARGE SCALE GENOMIC DNA]</scope>
    <source>
        <strain evidence="2">4086291</strain>
    </source>
</reference>
<dbReference type="EMBL" id="KV919048">
    <property type="protein sequence ID" value="OSX72630.1"/>
    <property type="molecule type" value="Genomic_DNA"/>
</dbReference>
<evidence type="ECO:0000313" key="2">
    <source>
        <dbReference type="EMBL" id="OSX72630.1"/>
    </source>
</evidence>
<accession>A0A1X6NVV1</accession>
<sequence>MEPPPSPPPTPAHGTRPTHPPSTLPSHCGSSAPGARFHSRSSPQRSDSTSQRRSAESRRPSSDGGAASNPDKRRKMSVLLPVHYWRDDDSRMLLELMVQCMGKQAEFKKDNKRGPVKNSATDFAKHLSNEFNQTYSAKQVANKMRALKK</sequence>
<evidence type="ECO:0008006" key="4">
    <source>
        <dbReference type="Google" id="ProtNLM"/>
    </source>
</evidence>
<dbReference type="Proteomes" id="UP000218209">
    <property type="component" value="Unassembled WGS sequence"/>
</dbReference>
<feature type="region of interest" description="Disordered" evidence="1">
    <location>
        <begin position="1"/>
        <end position="77"/>
    </location>
</feature>
<proteinExistence type="predicted"/>
<protein>
    <recommendedName>
        <fullName evidence="4">Myb/SANT-like domain-containing protein</fullName>
    </recommendedName>
</protein>
<feature type="compositionally biased region" description="Low complexity" evidence="1">
    <location>
        <begin position="40"/>
        <end position="52"/>
    </location>
</feature>
<feature type="compositionally biased region" description="Pro residues" evidence="1">
    <location>
        <begin position="1"/>
        <end position="11"/>
    </location>
</feature>
<name>A0A1X6NVV1_PORUM</name>
<keyword evidence="3" id="KW-1185">Reference proteome</keyword>
<dbReference type="AlphaFoldDB" id="A0A1X6NVV1"/>